<dbReference type="SUPFAM" id="SSF54373">
    <property type="entry name" value="FAD-linked reductases, C-terminal domain"/>
    <property type="match status" value="1"/>
</dbReference>
<dbReference type="GO" id="GO:0005737">
    <property type="term" value="C:cytoplasm"/>
    <property type="evidence" value="ECO:0007669"/>
    <property type="project" value="TreeGrafter"/>
</dbReference>
<proteinExistence type="predicted"/>
<name>A0A645EM08_9ZZZZ</name>
<protein>
    <submittedName>
        <fullName evidence="3">Hydrogen cyanide synthase subunit HcnC</fullName>
        <ecNumber evidence="3">1.4.99.5</ecNumber>
    </submittedName>
</protein>
<dbReference type="SUPFAM" id="SSF51905">
    <property type="entry name" value="FAD/NAD(P)-binding domain"/>
    <property type="match status" value="1"/>
</dbReference>
<dbReference type="InterPro" id="IPR006076">
    <property type="entry name" value="FAD-dep_OxRdtase"/>
</dbReference>
<evidence type="ECO:0000256" key="1">
    <source>
        <dbReference type="ARBA" id="ARBA00023002"/>
    </source>
</evidence>
<dbReference type="PANTHER" id="PTHR13847">
    <property type="entry name" value="SARCOSINE DEHYDROGENASE-RELATED"/>
    <property type="match status" value="1"/>
</dbReference>
<keyword evidence="1 3" id="KW-0560">Oxidoreductase</keyword>
<dbReference type="Pfam" id="PF01266">
    <property type="entry name" value="DAO"/>
    <property type="match status" value="1"/>
</dbReference>
<feature type="domain" description="FAD dependent oxidoreductase" evidence="2">
    <location>
        <begin position="2"/>
        <end position="216"/>
    </location>
</feature>
<sequence length="237" mass="25546">MPALLRRSMDLGMMPLRHAPVTAIEKKGDHWLVSSGNEIRVECDYVINAAGAWAPQIGKLTGLEIPIEPRKGQLAITEQIPPIGETNVWTASYVASKIDPSLAPDMSSYAKSIGLGFSFTQTHDGNYLIGSTRESIGFDKATSQQAITNIMKQACSYFPILKSVNVIRTISGFRPASKDGLPIVGPVEHLPGYYICAGHEGDGVALAPITGKNLADQITSGSFEQCFNELSFSRFSA</sequence>
<dbReference type="EMBL" id="VSSQ01047689">
    <property type="protein sequence ID" value="MPN01694.1"/>
    <property type="molecule type" value="Genomic_DNA"/>
</dbReference>
<gene>
    <name evidence="3" type="primary">hcnC_7</name>
    <name evidence="3" type="ORF">SDC9_148905</name>
</gene>
<dbReference type="Gene3D" id="3.30.9.10">
    <property type="entry name" value="D-Amino Acid Oxidase, subunit A, domain 2"/>
    <property type="match status" value="1"/>
</dbReference>
<comment type="caution">
    <text evidence="3">The sequence shown here is derived from an EMBL/GenBank/DDBJ whole genome shotgun (WGS) entry which is preliminary data.</text>
</comment>
<reference evidence="3" key="1">
    <citation type="submission" date="2019-08" db="EMBL/GenBank/DDBJ databases">
        <authorList>
            <person name="Kucharzyk K."/>
            <person name="Murdoch R.W."/>
            <person name="Higgins S."/>
            <person name="Loffler F."/>
        </authorList>
    </citation>
    <scope>NUCLEOTIDE SEQUENCE</scope>
</reference>
<dbReference type="Gene3D" id="3.50.50.60">
    <property type="entry name" value="FAD/NAD(P)-binding domain"/>
    <property type="match status" value="1"/>
</dbReference>
<evidence type="ECO:0000313" key="3">
    <source>
        <dbReference type="EMBL" id="MPN01694.1"/>
    </source>
</evidence>
<dbReference type="InterPro" id="IPR036188">
    <property type="entry name" value="FAD/NAD-bd_sf"/>
</dbReference>
<dbReference type="EC" id="1.4.99.5" evidence="3"/>
<dbReference type="AlphaFoldDB" id="A0A645EM08"/>
<dbReference type="PANTHER" id="PTHR13847:SF287">
    <property type="entry name" value="FAD-DEPENDENT OXIDOREDUCTASE DOMAIN-CONTAINING PROTEIN 1"/>
    <property type="match status" value="1"/>
</dbReference>
<dbReference type="GO" id="GO:0050622">
    <property type="term" value="F:glycine dehydrogenase (cyanide-forming) activity"/>
    <property type="evidence" value="ECO:0007669"/>
    <property type="project" value="UniProtKB-EC"/>
</dbReference>
<evidence type="ECO:0000259" key="2">
    <source>
        <dbReference type="Pfam" id="PF01266"/>
    </source>
</evidence>
<accession>A0A645EM08</accession>
<organism evidence="3">
    <name type="scientific">bioreactor metagenome</name>
    <dbReference type="NCBI Taxonomy" id="1076179"/>
    <lineage>
        <taxon>unclassified sequences</taxon>
        <taxon>metagenomes</taxon>
        <taxon>ecological metagenomes</taxon>
    </lineage>
</organism>